<organism evidence="1 2">
    <name type="scientific">Paenibacillus woosongensis</name>
    <dbReference type="NCBI Taxonomy" id="307580"/>
    <lineage>
        <taxon>Bacteria</taxon>
        <taxon>Bacillati</taxon>
        <taxon>Bacillota</taxon>
        <taxon>Bacilli</taxon>
        <taxon>Bacillales</taxon>
        <taxon>Paenibacillaceae</taxon>
        <taxon>Paenibacillus</taxon>
    </lineage>
</organism>
<evidence type="ECO:0000313" key="1">
    <source>
        <dbReference type="EMBL" id="GIP60603.1"/>
    </source>
</evidence>
<evidence type="ECO:0000313" key="2">
    <source>
        <dbReference type="Proteomes" id="UP000681290"/>
    </source>
</evidence>
<dbReference type="EMBL" id="BOSM01000010">
    <property type="protein sequence ID" value="GIP60603.1"/>
    <property type="molecule type" value="Genomic_DNA"/>
</dbReference>
<proteinExistence type="predicted"/>
<accession>A0ABQ4MXI0</accession>
<protein>
    <submittedName>
        <fullName evidence="1">Uncharacterized protein</fullName>
    </submittedName>
</protein>
<reference evidence="1 2" key="1">
    <citation type="submission" date="2021-03" db="EMBL/GenBank/DDBJ databases">
        <title>Antimicrobial resistance genes in bacteria isolated from Japanese honey, and their potential for conferring macrolide and lincosamide resistance in the American foulbrood pathogen Paenibacillus larvae.</title>
        <authorList>
            <person name="Okamoto M."/>
            <person name="Kumagai M."/>
            <person name="Kanamori H."/>
            <person name="Takamatsu D."/>
        </authorList>
    </citation>
    <scope>NUCLEOTIDE SEQUENCE [LARGE SCALE GENOMIC DNA]</scope>
    <source>
        <strain evidence="1 2">J15TS10</strain>
    </source>
</reference>
<dbReference type="Proteomes" id="UP000681290">
    <property type="component" value="Unassembled WGS sequence"/>
</dbReference>
<keyword evidence="2" id="KW-1185">Reference proteome</keyword>
<comment type="caution">
    <text evidence="1">The sequence shown here is derived from an EMBL/GenBank/DDBJ whole genome shotgun (WGS) entry which is preliminary data.</text>
</comment>
<name>A0ABQ4MXI0_9BACL</name>
<sequence>MSRRYVEVLNYQYSAKYASFTTNGKDYRNKVLNDKIEVSIVLDLEWIDTPSDF</sequence>
<gene>
    <name evidence="1" type="ORF">J15TS10_44170</name>
</gene>